<dbReference type="Proteomes" id="UP000738325">
    <property type="component" value="Unassembled WGS sequence"/>
</dbReference>
<evidence type="ECO:0000256" key="1">
    <source>
        <dbReference type="SAM" id="MobiDB-lite"/>
    </source>
</evidence>
<keyword evidence="2" id="KW-0472">Membrane</keyword>
<feature type="region of interest" description="Disordered" evidence="1">
    <location>
        <begin position="224"/>
        <end position="361"/>
    </location>
</feature>
<keyword evidence="2" id="KW-1133">Transmembrane helix</keyword>
<feature type="compositionally biased region" description="Basic and acidic residues" evidence="1">
    <location>
        <begin position="348"/>
        <end position="361"/>
    </location>
</feature>
<protein>
    <submittedName>
        <fullName evidence="3">Uncharacterized protein</fullName>
    </submittedName>
</protein>
<feature type="region of interest" description="Disordered" evidence="1">
    <location>
        <begin position="69"/>
        <end position="105"/>
    </location>
</feature>
<proteinExistence type="predicted"/>
<evidence type="ECO:0000313" key="4">
    <source>
        <dbReference type="Proteomes" id="UP000738325"/>
    </source>
</evidence>
<feature type="compositionally biased region" description="Polar residues" evidence="1">
    <location>
        <begin position="787"/>
        <end position="798"/>
    </location>
</feature>
<sequence>MPDILFPLPTWAHPSPHSPNLSSQPLHSSSSAPVSPHPDDVVPGVPAAPAAPLASFPPGTDIVSISVSAGARPPRPLSAAPPIRTDSHTLRNTRAGGRLTSPTTSIPGASYFPHYATITTSSTVNDTTASSAASDAPVVSTIQRSNSGGDATATNTTDKKSQQLTETIRPVYHPFTHMSLMLPPRPLSFANASSSLRVATLPVGSQSAHNEDSSNSALLLSSHLRKSQATGKAPKKSIKSKLRKLRRKQGLSSPDASAAFLTSGDSDSEPAFSRQPYDPEPDTVFNSGGIAYKMGSSTTGSRKSFMSSRSKVPLGDSGLPPQLPPRNGSSSTNNSNVTTGYTKGGHSGSEHGHETHKESSTVRFKDLFKNVSLSHQHTSGPASASPSTSDHYFGFHVGSTRPLQSRSTFHALGDFLSGDDQPSNSKGFRLKGSSGRRKKRFTKKASSAAAGLLPQFATGATDDEDSSAPKLGQHRPHRPHSFLHSLHPRHRSRSIGEQDRQPIVVTWTMDPPLSAALKEARKANPDPNVLLEELEPLPTDFVQAFHATPASKYQPQHQQYQSYQLPHNHAHHPSHGSLAPHFTPSLTSSGFSALYSAPIGAFMGHQSAQPSQRPVTKFSECLITKTFLFKSYENSKFQGHYIFRVVGDRVEYKKLSLSSELDHACSQYFREAYVTYRALEKKAKALKDEQSRRNASSLWTRSQEFEYGQRDVLPASIDRSIEAKGRSWGYSGSSNGSNLERRHSGGKILKSATAWDQIKFMEKNELSESPMATPEPHEGRTIGFSDQRYNPQSSSNALLRSMTGGSDRIRDVRLEMDGGAVHKVSSQPLPQRSPLYLSRRRSFSSIDEQRRGLEDKQEAKEAAWWKEMERKHREEHQHSIYGLEMFLKEITKGSEYERFDIVCNVAIVNDNRNAAVFSILNGDRTNVMWLESPSVKLKDEFLNWIAIGVMDHEVPENEQTVSSPKVLGRSSLDMYIGGSKGNMEEDFDDSELLVEMIEIRLSHQLEKLQAMRGKIHDAMQQIDGCLGQLNRLDDGAKKLMTTMIRAIDSQDVQVALRPSPSTGLTLAATVEKKLNDVQERILVCKRIMDAARFNLNRLRYEIELEQRSIRLFRQYKIIITVISISIVFLLLYLYQSRTSALAPQPPSPLFAVPIDRFEQDYSFHHGDPSVMTPPSYSIVPSTSPAWTSEEVADELEEPSSTVQTEGASKKEELVSDERAKRDSQIATADVEVATAQETQAVVSDGGKTIEEIEHPSQAQDRDLYHGKDTLGDNMDTSDDKPTWIYYPELSQQQQQEVNEDAIEFSQVPCELLPVPAQMDCMVSGAMFTL</sequence>
<evidence type="ECO:0000256" key="2">
    <source>
        <dbReference type="SAM" id="Phobius"/>
    </source>
</evidence>
<feature type="compositionally biased region" description="Low complexity" evidence="1">
    <location>
        <begin position="12"/>
        <end position="34"/>
    </location>
</feature>
<organism evidence="3 4">
    <name type="scientific">Dissophora globulifera</name>
    <dbReference type="NCBI Taxonomy" id="979702"/>
    <lineage>
        <taxon>Eukaryota</taxon>
        <taxon>Fungi</taxon>
        <taxon>Fungi incertae sedis</taxon>
        <taxon>Mucoromycota</taxon>
        <taxon>Mortierellomycotina</taxon>
        <taxon>Mortierellomycetes</taxon>
        <taxon>Mortierellales</taxon>
        <taxon>Mortierellaceae</taxon>
        <taxon>Dissophora</taxon>
    </lineage>
</organism>
<keyword evidence="2" id="KW-0812">Transmembrane</keyword>
<reference evidence="3" key="1">
    <citation type="journal article" date="2020" name="Fungal Divers.">
        <title>Resolving the Mortierellaceae phylogeny through synthesis of multi-gene phylogenetics and phylogenomics.</title>
        <authorList>
            <person name="Vandepol N."/>
            <person name="Liber J."/>
            <person name="Desiro A."/>
            <person name="Na H."/>
            <person name="Kennedy M."/>
            <person name="Barry K."/>
            <person name="Grigoriev I.V."/>
            <person name="Miller A.N."/>
            <person name="O'Donnell K."/>
            <person name="Stajich J.E."/>
            <person name="Bonito G."/>
        </authorList>
    </citation>
    <scope>NUCLEOTIDE SEQUENCE</scope>
    <source>
        <strain evidence="3">REB-010B</strain>
    </source>
</reference>
<feature type="compositionally biased region" description="Polar residues" evidence="1">
    <location>
        <begin position="295"/>
        <end position="310"/>
    </location>
</feature>
<feature type="region of interest" description="Disordered" evidence="1">
    <location>
        <begin position="130"/>
        <end position="162"/>
    </location>
</feature>
<feature type="region of interest" description="Disordered" evidence="1">
    <location>
        <begin position="415"/>
        <end position="501"/>
    </location>
</feature>
<feature type="compositionally biased region" description="Low complexity" evidence="1">
    <location>
        <begin position="327"/>
        <end position="341"/>
    </location>
</feature>
<evidence type="ECO:0000313" key="3">
    <source>
        <dbReference type="EMBL" id="KAG0328496.1"/>
    </source>
</evidence>
<feature type="compositionally biased region" description="Polar residues" evidence="1">
    <location>
        <begin position="142"/>
        <end position="162"/>
    </location>
</feature>
<feature type="compositionally biased region" description="Basic residues" evidence="1">
    <location>
        <begin position="472"/>
        <end position="493"/>
    </location>
</feature>
<accession>A0A9P6RSQ4</accession>
<feature type="compositionally biased region" description="Basic residues" evidence="1">
    <location>
        <begin position="434"/>
        <end position="443"/>
    </location>
</feature>
<dbReference type="OrthoDB" id="2445058at2759"/>
<name>A0A9P6RSQ4_9FUNG</name>
<feature type="compositionally biased region" description="Basic and acidic residues" evidence="1">
    <location>
        <begin position="1207"/>
        <end position="1222"/>
    </location>
</feature>
<dbReference type="EMBL" id="JAAAIP010000033">
    <property type="protein sequence ID" value="KAG0328496.1"/>
    <property type="molecule type" value="Genomic_DNA"/>
</dbReference>
<feature type="region of interest" description="Disordered" evidence="1">
    <location>
        <begin position="766"/>
        <end position="801"/>
    </location>
</feature>
<feature type="compositionally biased region" description="Low complexity" evidence="1">
    <location>
        <begin position="130"/>
        <end position="141"/>
    </location>
</feature>
<feature type="transmembrane region" description="Helical" evidence="2">
    <location>
        <begin position="1115"/>
        <end position="1134"/>
    </location>
</feature>
<comment type="caution">
    <text evidence="3">The sequence shown here is derived from an EMBL/GenBank/DDBJ whole genome shotgun (WGS) entry which is preliminary data.</text>
</comment>
<keyword evidence="4" id="KW-1185">Reference proteome</keyword>
<feature type="region of interest" description="Disordered" evidence="1">
    <location>
        <begin position="1195"/>
        <end position="1222"/>
    </location>
</feature>
<feature type="region of interest" description="Disordered" evidence="1">
    <location>
        <begin position="1"/>
        <end position="46"/>
    </location>
</feature>
<gene>
    <name evidence="3" type="ORF">BGZ99_005191</name>
</gene>
<feature type="compositionally biased region" description="Basic residues" evidence="1">
    <location>
        <begin position="233"/>
        <end position="249"/>
    </location>
</feature>
<feature type="compositionally biased region" description="Low complexity" evidence="1">
    <location>
        <begin position="69"/>
        <end position="82"/>
    </location>
</feature>